<dbReference type="InterPro" id="IPR037523">
    <property type="entry name" value="VOC_core"/>
</dbReference>
<dbReference type="OrthoDB" id="9795306at2"/>
<dbReference type="AlphaFoldDB" id="A0A1C1A716"/>
<feature type="domain" description="VOC" evidence="1">
    <location>
        <begin position="12"/>
        <end position="132"/>
    </location>
</feature>
<dbReference type="EMBL" id="LYPC01000011">
    <property type="protein sequence ID" value="OCT16355.1"/>
    <property type="molecule type" value="Genomic_DNA"/>
</dbReference>
<name>A0A1C1A716_9BACL</name>
<dbReference type="PANTHER" id="PTHR34109:SF1">
    <property type="entry name" value="VOC DOMAIN-CONTAINING PROTEIN"/>
    <property type="match status" value="1"/>
</dbReference>
<evidence type="ECO:0000313" key="3">
    <source>
        <dbReference type="Proteomes" id="UP000093309"/>
    </source>
</evidence>
<dbReference type="InterPro" id="IPR029068">
    <property type="entry name" value="Glyas_Bleomycin-R_OHBP_Dase"/>
</dbReference>
<gene>
    <name evidence="2" type="ORF">A8709_02685</name>
</gene>
<protein>
    <submittedName>
        <fullName evidence="2">Glyoxalase</fullName>
    </submittedName>
</protein>
<dbReference type="RefSeq" id="WP_065851127.1">
    <property type="nucleotide sequence ID" value="NZ_LYPC01000011.1"/>
</dbReference>
<evidence type="ECO:0000259" key="1">
    <source>
        <dbReference type="PROSITE" id="PS51819"/>
    </source>
</evidence>
<keyword evidence="3" id="KW-1185">Reference proteome</keyword>
<dbReference type="InterPro" id="IPR041581">
    <property type="entry name" value="Glyoxalase_6"/>
</dbReference>
<sequence>MSINTQRSTVPPSASIAPWLSVNNVAAAADFYKIAFGASELERLEDDNGNLIITNLSILGADFWLQEDPDFSTAYVKQGSFRLIVTVQDPDTLFGQALAAGATEIAPMNDSHGWRIGRLMDPFGYHWEIGVR</sequence>
<dbReference type="SUPFAM" id="SSF54593">
    <property type="entry name" value="Glyoxalase/Bleomycin resistance protein/Dihydroxybiphenyl dioxygenase"/>
    <property type="match status" value="1"/>
</dbReference>
<dbReference type="PANTHER" id="PTHR34109">
    <property type="entry name" value="BNAUNNG04460D PROTEIN-RELATED"/>
    <property type="match status" value="1"/>
</dbReference>
<proteinExistence type="predicted"/>
<dbReference type="PROSITE" id="PS51819">
    <property type="entry name" value="VOC"/>
    <property type="match status" value="1"/>
</dbReference>
<dbReference type="Pfam" id="PF18029">
    <property type="entry name" value="Glyoxalase_6"/>
    <property type="match status" value="1"/>
</dbReference>
<comment type="caution">
    <text evidence="2">The sequence shown here is derived from an EMBL/GenBank/DDBJ whole genome shotgun (WGS) entry which is preliminary data.</text>
</comment>
<dbReference type="STRING" id="512399.A8709_02685"/>
<evidence type="ECO:0000313" key="2">
    <source>
        <dbReference type="EMBL" id="OCT16355.1"/>
    </source>
</evidence>
<dbReference type="Proteomes" id="UP000093309">
    <property type="component" value="Unassembled WGS sequence"/>
</dbReference>
<reference evidence="3" key="1">
    <citation type="submission" date="2016-05" db="EMBL/GenBank/DDBJ databases">
        <title>Paenibacillus oryzae. sp. nov., isolated from the rice root.</title>
        <authorList>
            <person name="Zhang J."/>
            <person name="Zhang X."/>
        </authorList>
    </citation>
    <scope>NUCLEOTIDE SEQUENCE [LARGE SCALE GENOMIC DNA]</scope>
    <source>
        <strain evidence="3">KCTC13222</strain>
    </source>
</reference>
<accession>A0A1C1A716</accession>
<organism evidence="2 3">
    <name type="scientific">Paenibacillus pectinilyticus</name>
    <dbReference type="NCBI Taxonomy" id="512399"/>
    <lineage>
        <taxon>Bacteria</taxon>
        <taxon>Bacillati</taxon>
        <taxon>Bacillota</taxon>
        <taxon>Bacilli</taxon>
        <taxon>Bacillales</taxon>
        <taxon>Paenibacillaceae</taxon>
        <taxon>Paenibacillus</taxon>
    </lineage>
</organism>
<dbReference type="Gene3D" id="3.10.180.10">
    <property type="entry name" value="2,3-Dihydroxybiphenyl 1,2-Dioxygenase, domain 1"/>
    <property type="match status" value="1"/>
</dbReference>